<dbReference type="GO" id="GO:0045454">
    <property type="term" value="P:cell redox homeostasis"/>
    <property type="evidence" value="ECO:0007669"/>
    <property type="project" value="InterPro"/>
</dbReference>
<dbReference type="GO" id="GO:0050660">
    <property type="term" value="F:flavin adenine dinucleotide binding"/>
    <property type="evidence" value="ECO:0007669"/>
    <property type="project" value="InterPro"/>
</dbReference>
<feature type="binding site" evidence="11">
    <location>
        <position position="52"/>
    </location>
    <ligand>
        <name>FAD</name>
        <dbReference type="ChEBI" id="CHEBI:57692"/>
    </ligand>
</feature>
<evidence type="ECO:0000259" key="16">
    <source>
        <dbReference type="Pfam" id="PF07992"/>
    </source>
</evidence>
<name>A0A1E3VPN6_9HYPH</name>
<dbReference type="EMBL" id="LPWD01000464">
    <property type="protein sequence ID" value="ODR95484.1"/>
    <property type="molecule type" value="Genomic_DNA"/>
</dbReference>
<gene>
    <name evidence="17" type="ORF">AUC71_04970</name>
</gene>
<feature type="binding site" evidence="11">
    <location>
        <position position="263"/>
    </location>
    <ligand>
        <name>NAD(+)</name>
        <dbReference type="ChEBI" id="CHEBI:57540"/>
    </ligand>
</feature>
<evidence type="ECO:0000256" key="6">
    <source>
        <dbReference type="ARBA" id="ARBA00023002"/>
    </source>
</evidence>
<proteinExistence type="inferred from homology"/>
<comment type="caution">
    <text evidence="17">The sequence shown here is derived from an EMBL/GenBank/DDBJ whole genome shotgun (WGS) entry which is preliminary data.</text>
</comment>
<dbReference type="InterPro" id="IPR023753">
    <property type="entry name" value="FAD/NAD-binding_dom"/>
</dbReference>
<feature type="binding site" evidence="11">
    <location>
        <begin position="176"/>
        <end position="183"/>
    </location>
    <ligand>
        <name>NAD(+)</name>
        <dbReference type="ChEBI" id="CHEBI:57540"/>
    </ligand>
</feature>
<evidence type="ECO:0000256" key="13">
    <source>
        <dbReference type="RuleBase" id="RU003691"/>
    </source>
</evidence>
<evidence type="ECO:0000256" key="3">
    <source>
        <dbReference type="ARBA" id="ARBA00022630"/>
    </source>
</evidence>
<keyword evidence="11" id="KW-0520">NAD</keyword>
<keyword evidence="18" id="KW-1185">Reference proteome</keyword>
<sequence>MSEYDYDLFVIGAGSGGVRAARLAAELGKRVGIAEEYRIGGTCVIRGCVPKKLLVYGSRYGGEIEDARSFGWAYEDLRFDWPTLIHNVHREVDRLNAVYTRTLEKAGVDRFLTRATVEGPHTVHLPDRDQPISAEYVLIATGSHPAIPDVPGKEHLISSNECFQLEHLPESIVIIGAGYIGMEFASIFAGLGVAVTVLHRGEQILRDFDSDLRDGLAEAMRDRGVDLRMNANVQSIEPAGDCYRVALKEGGSVSASLVMAATGRVPNTKDLGLQRAGVELGWNGHVVVDDYSKSSVDSIYAVGDVTDRVQLTPVAIREGTAFVETIFEDNPKVMDYAFIPTAVFTEPEIGTVGLTEEQARDRCRVIDIFKASFRPMRATISGRNEKVMMKLVIDAESDKVLGVHVLGPDAAEIVQMAAIALRLGVTKAQFDTTMALHPSIAEELVTMRHRWEAPSPIKGSDAAA</sequence>
<comment type="function">
    <text evidence="14">Catalyzes the reduction of glutathione disulfide (GSSG) to reduced glutathione (GSH).</text>
</comment>
<dbReference type="Gene3D" id="3.50.50.60">
    <property type="entry name" value="FAD/NAD(P)-binding domain"/>
    <property type="match status" value="2"/>
</dbReference>
<dbReference type="PANTHER" id="PTHR42737">
    <property type="entry name" value="GLUTATHIONE REDUCTASE"/>
    <property type="match status" value="1"/>
</dbReference>
<feature type="domain" description="Pyridine nucleotide-disulphide oxidoreductase dimerisation" evidence="15">
    <location>
        <begin position="339"/>
        <end position="447"/>
    </location>
</feature>
<evidence type="ECO:0000256" key="7">
    <source>
        <dbReference type="ARBA" id="ARBA00023157"/>
    </source>
</evidence>
<dbReference type="AlphaFoldDB" id="A0A1E3VPN6"/>
<dbReference type="Gene3D" id="3.30.390.30">
    <property type="match status" value="1"/>
</dbReference>
<dbReference type="GO" id="GO:0034599">
    <property type="term" value="P:cellular response to oxidative stress"/>
    <property type="evidence" value="ECO:0007669"/>
    <property type="project" value="TreeGrafter"/>
</dbReference>
<evidence type="ECO:0000256" key="10">
    <source>
        <dbReference type="PIRSR" id="PIRSR000350-2"/>
    </source>
</evidence>
<dbReference type="PRINTS" id="PR00368">
    <property type="entry name" value="FADPNR"/>
</dbReference>
<dbReference type="GO" id="GO:0050661">
    <property type="term" value="F:NADP binding"/>
    <property type="evidence" value="ECO:0007669"/>
    <property type="project" value="InterPro"/>
</dbReference>
<reference evidence="17 18" key="1">
    <citation type="journal article" date="2016" name="Environ. Microbiol.">
        <title>New Methyloceanibacter diversity from North Sea sediments includes methanotroph containing solely the soluble methane monooxygenase.</title>
        <authorList>
            <person name="Vekeman B."/>
            <person name="Kerckhof F.M."/>
            <person name="Cremers G."/>
            <person name="de Vos P."/>
            <person name="Vandamme P."/>
            <person name="Boon N."/>
            <person name="Op den Camp H.J."/>
            <person name="Heylen K."/>
        </authorList>
    </citation>
    <scope>NUCLEOTIDE SEQUENCE [LARGE SCALE GENOMIC DNA]</scope>
    <source>
        <strain evidence="17 18">R-67177</strain>
    </source>
</reference>
<evidence type="ECO:0000256" key="9">
    <source>
        <dbReference type="ARBA" id="ARBA00049142"/>
    </source>
</evidence>
<accession>A0A1E3VPN6</accession>
<dbReference type="PROSITE" id="PS00076">
    <property type="entry name" value="PYRIDINE_REDOX_1"/>
    <property type="match status" value="1"/>
</dbReference>
<evidence type="ECO:0000256" key="14">
    <source>
        <dbReference type="RuleBase" id="RU365040"/>
    </source>
</evidence>
<dbReference type="PRINTS" id="PR00411">
    <property type="entry name" value="PNDRDTASEI"/>
</dbReference>
<evidence type="ECO:0000256" key="4">
    <source>
        <dbReference type="ARBA" id="ARBA00022827"/>
    </source>
</evidence>
<dbReference type="Proteomes" id="UP000095042">
    <property type="component" value="Unassembled WGS sequence"/>
</dbReference>
<protein>
    <recommendedName>
        <fullName evidence="14">Glutathione reductase</fullName>
        <shortName evidence="14">GRase</shortName>
        <ecNumber evidence="14">1.8.1.7</ecNumber>
    </recommendedName>
</protein>
<dbReference type="PIRSF" id="PIRSF000350">
    <property type="entry name" value="Mercury_reductase_MerA"/>
    <property type="match status" value="1"/>
</dbReference>
<dbReference type="InterPro" id="IPR004099">
    <property type="entry name" value="Pyr_nucl-diS_OxRdtase_dimer"/>
</dbReference>
<evidence type="ECO:0000259" key="15">
    <source>
        <dbReference type="Pfam" id="PF02852"/>
    </source>
</evidence>
<dbReference type="InterPro" id="IPR016156">
    <property type="entry name" value="FAD/NAD-linked_Rdtase_dimer_sf"/>
</dbReference>
<evidence type="ECO:0000256" key="11">
    <source>
        <dbReference type="PIRSR" id="PIRSR000350-3"/>
    </source>
</evidence>
<keyword evidence="5 14" id="KW-0521">NADP</keyword>
<dbReference type="InterPro" id="IPR046952">
    <property type="entry name" value="GSHR/TRXR-like"/>
</dbReference>
<keyword evidence="11" id="KW-0547">Nucleotide-binding</keyword>
<keyword evidence="7" id="KW-1015">Disulfide bond</keyword>
<feature type="binding site" evidence="11">
    <location>
        <begin position="141"/>
        <end position="143"/>
    </location>
    <ligand>
        <name>FAD</name>
        <dbReference type="ChEBI" id="CHEBI:57692"/>
    </ligand>
</feature>
<dbReference type="SUPFAM" id="SSF55424">
    <property type="entry name" value="FAD/NAD-linked reductases, dimerisation (C-terminal) domain"/>
    <property type="match status" value="1"/>
</dbReference>
<evidence type="ECO:0000256" key="12">
    <source>
        <dbReference type="PIRSR" id="PIRSR000350-4"/>
    </source>
</evidence>
<comment type="cofactor">
    <cofactor evidence="11">
        <name>FAD</name>
        <dbReference type="ChEBI" id="CHEBI:57692"/>
    </cofactor>
    <text evidence="11">Binds 1 FAD per subunit.</text>
</comment>
<dbReference type="InterPro" id="IPR012999">
    <property type="entry name" value="Pyr_OxRdtase_I_AS"/>
</dbReference>
<evidence type="ECO:0000256" key="2">
    <source>
        <dbReference type="ARBA" id="ARBA00011738"/>
    </source>
</evidence>
<dbReference type="GO" id="GO:0004362">
    <property type="term" value="F:glutathione-disulfide reductase (NADPH) activity"/>
    <property type="evidence" value="ECO:0007669"/>
    <property type="project" value="UniProtKB-EC"/>
</dbReference>
<keyword evidence="8 13" id="KW-0676">Redox-active center</keyword>
<dbReference type="InterPro" id="IPR001100">
    <property type="entry name" value="Pyr_nuc-diS_OxRdtase"/>
</dbReference>
<evidence type="ECO:0000256" key="1">
    <source>
        <dbReference type="ARBA" id="ARBA00007532"/>
    </source>
</evidence>
<keyword evidence="4 11" id="KW-0274">FAD</keyword>
<comment type="similarity">
    <text evidence="1 13">Belongs to the class-I pyridine nucleotide-disulfide oxidoreductase family.</text>
</comment>
<feature type="binding site" evidence="11">
    <location>
        <position position="304"/>
    </location>
    <ligand>
        <name>FAD</name>
        <dbReference type="ChEBI" id="CHEBI:57692"/>
    </ligand>
</feature>
<feature type="domain" description="FAD/NAD(P)-binding" evidence="16">
    <location>
        <begin position="6"/>
        <end position="319"/>
    </location>
</feature>
<dbReference type="PANTHER" id="PTHR42737:SF2">
    <property type="entry name" value="GLUTATHIONE REDUCTASE"/>
    <property type="match status" value="1"/>
</dbReference>
<evidence type="ECO:0000256" key="5">
    <source>
        <dbReference type="ARBA" id="ARBA00022857"/>
    </source>
</evidence>
<dbReference type="OrthoDB" id="9781772at2"/>
<organism evidence="17 18">
    <name type="scientific">Methyloceanibacter marginalis</name>
    <dbReference type="NCBI Taxonomy" id="1774971"/>
    <lineage>
        <taxon>Bacteria</taxon>
        <taxon>Pseudomonadati</taxon>
        <taxon>Pseudomonadota</taxon>
        <taxon>Alphaproteobacteria</taxon>
        <taxon>Hyphomicrobiales</taxon>
        <taxon>Hyphomicrobiaceae</taxon>
        <taxon>Methyloceanibacter</taxon>
    </lineage>
</organism>
<dbReference type="EC" id="1.8.1.7" evidence="14"/>
<dbReference type="Pfam" id="PF02852">
    <property type="entry name" value="Pyr_redox_dim"/>
    <property type="match status" value="1"/>
</dbReference>
<dbReference type="Pfam" id="PF07992">
    <property type="entry name" value="Pyr_redox_2"/>
    <property type="match status" value="1"/>
</dbReference>
<comment type="catalytic activity">
    <reaction evidence="9 14">
        <text>2 glutathione + NADP(+) = glutathione disulfide + NADPH + H(+)</text>
        <dbReference type="Rhea" id="RHEA:11740"/>
        <dbReference type="ChEBI" id="CHEBI:15378"/>
        <dbReference type="ChEBI" id="CHEBI:57783"/>
        <dbReference type="ChEBI" id="CHEBI:57925"/>
        <dbReference type="ChEBI" id="CHEBI:58297"/>
        <dbReference type="ChEBI" id="CHEBI:58349"/>
        <dbReference type="EC" id="1.8.1.7"/>
    </reaction>
</comment>
<dbReference type="SUPFAM" id="SSF51905">
    <property type="entry name" value="FAD/NAD(P)-binding domain"/>
    <property type="match status" value="1"/>
</dbReference>
<comment type="subunit">
    <text evidence="2">Homodimer.</text>
</comment>
<dbReference type="GO" id="GO:0006749">
    <property type="term" value="P:glutathione metabolic process"/>
    <property type="evidence" value="ECO:0007669"/>
    <property type="project" value="InterPro"/>
</dbReference>
<keyword evidence="3 13" id="KW-0285">Flavoprotein</keyword>
<feature type="active site" description="Proton acceptor" evidence="10">
    <location>
        <position position="437"/>
    </location>
</feature>
<feature type="disulfide bond" description="Redox-active" evidence="12">
    <location>
        <begin position="43"/>
        <end position="48"/>
    </location>
</feature>
<dbReference type="InterPro" id="IPR006324">
    <property type="entry name" value="GSHR"/>
</dbReference>
<evidence type="ECO:0000313" key="17">
    <source>
        <dbReference type="EMBL" id="ODR95484.1"/>
    </source>
</evidence>
<dbReference type="RefSeq" id="WP_069625173.1">
    <property type="nucleotide sequence ID" value="NZ_LPWD01000464.1"/>
</dbReference>
<dbReference type="InterPro" id="IPR036188">
    <property type="entry name" value="FAD/NAD-bd_sf"/>
</dbReference>
<dbReference type="NCBIfam" id="NF004776">
    <property type="entry name" value="PRK06116.1"/>
    <property type="match status" value="1"/>
</dbReference>
<dbReference type="GO" id="GO:0005829">
    <property type="term" value="C:cytosol"/>
    <property type="evidence" value="ECO:0007669"/>
    <property type="project" value="TreeGrafter"/>
</dbReference>
<evidence type="ECO:0000256" key="8">
    <source>
        <dbReference type="ARBA" id="ARBA00023284"/>
    </source>
</evidence>
<keyword evidence="6 13" id="KW-0560">Oxidoreductase</keyword>
<dbReference type="NCBIfam" id="TIGR01424">
    <property type="entry name" value="gluta_reduc_2"/>
    <property type="match status" value="1"/>
</dbReference>
<evidence type="ECO:0000313" key="18">
    <source>
        <dbReference type="Proteomes" id="UP000095042"/>
    </source>
</evidence>